<dbReference type="Proteomes" id="UP000256964">
    <property type="component" value="Unassembled WGS sequence"/>
</dbReference>
<dbReference type="InterPro" id="IPR040521">
    <property type="entry name" value="KDZ"/>
</dbReference>
<dbReference type="EMBL" id="KZ857464">
    <property type="protein sequence ID" value="RDX43436.1"/>
    <property type="molecule type" value="Genomic_DNA"/>
</dbReference>
<reference evidence="2 3" key="1">
    <citation type="journal article" date="2018" name="Biotechnol. Biofuels">
        <title>Integrative visual omics of the white-rot fungus Polyporus brumalis exposes the biotechnological potential of its oxidative enzymes for delignifying raw plant biomass.</title>
        <authorList>
            <person name="Miyauchi S."/>
            <person name="Rancon A."/>
            <person name="Drula E."/>
            <person name="Hage H."/>
            <person name="Chaduli D."/>
            <person name="Favel A."/>
            <person name="Grisel S."/>
            <person name="Henrissat B."/>
            <person name="Herpoel-Gimbert I."/>
            <person name="Ruiz-Duenas F.J."/>
            <person name="Chevret D."/>
            <person name="Hainaut M."/>
            <person name="Lin J."/>
            <person name="Wang M."/>
            <person name="Pangilinan J."/>
            <person name="Lipzen A."/>
            <person name="Lesage-Meessen L."/>
            <person name="Navarro D."/>
            <person name="Riley R."/>
            <person name="Grigoriev I.V."/>
            <person name="Zhou S."/>
            <person name="Raouche S."/>
            <person name="Rosso M.N."/>
        </authorList>
    </citation>
    <scope>NUCLEOTIDE SEQUENCE [LARGE SCALE GENOMIC DNA]</scope>
    <source>
        <strain evidence="2 3">BRFM 1820</strain>
    </source>
</reference>
<keyword evidence="3" id="KW-1185">Reference proteome</keyword>
<name>A0A371CT42_9APHY</name>
<accession>A0A371CT42</accession>
<dbReference type="Pfam" id="PF18758">
    <property type="entry name" value="KDZ"/>
    <property type="match status" value="1"/>
</dbReference>
<evidence type="ECO:0008006" key="4">
    <source>
        <dbReference type="Google" id="ProtNLM"/>
    </source>
</evidence>
<dbReference type="PANTHER" id="PTHR33096:SF1">
    <property type="entry name" value="CXC1-LIKE CYSTEINE CLUSTER ASSOCIATED WITH KDZ TRANSPOSASES DOMAIN-CONTAINING PROTEIN"/>
    <property type="match status" value="1"/>
</dbReference>
<evidence type="ECO:0000313" key="2">
    <source>
        <dbReference type="EMBL" id="RDX43436.1"/>
    </source>
</evidence>
<feature type="compositionally biased region" description="Low complexity" evidence="1">
    <location>
        <begin position="485"/>
        <end position="506"/>
    </location>
</feature>
<evidence type="ECO:0000313" key="3">
    <source>
        <dbReference type="Proteomes" id="UP000256964"/>
    </source>
</evidence>
<protein>
    <recommendedName>
        <fullName evidence="4">CxC2-like cysteine cluster KDZ transposase-associated domain-containing protein</fullName>
    </recommendedName>
</protein>
<dbReference type="OrthoDB" id="2742161at2759"/>
<dbReference type="PANTHER" id="PTHR33096">
    <property type="entry name" value="CXC2 DOMAIN-CONTAINING PROTEIN"/>
    <property type="match status" value="1"/>
</dbReference>
<dbReference type="AlphaFoldDB" id="A0A371CT42"/>
<feature type="region of interest" description="Disordered" evidence="1">
    <location>
        <begin position="471"/>
        <end position="506"/>
    </location>
</feature>
<proteinExistence type="predicted"/>
<evidence type="ECO:0000256" key="1">
    <source>
        <dbReference type="SAM" id="MobiDB-lite"/>
    </source>
</evidence>
<sequence>MTAEREFLFVRSTKRADLPPERGLQPGALATLCPACPQPGINMDPRYESCGRPPGEEFLDALFHTADGNFQQNQKLKLSNPNDEPLTPGAAYYAHEHDFAKYQELRGKEKKEATSCHKFGVMGYGRYGGRVSGMVGLSCARHMFALPNSVVDLNVGEAYSYVDFAHLSGLQRWMQVLLHISAYDINCQYRINFATRVKKFREKFTGLLPSIKHTEFPRTLVGIGKFHLPAHIPACRFKHSFNYLPGVGMTDGEALEHIWSILNALAARAKEMTSGNRHDFLNDMYNDMNIRHLCGLARDLTKRYLQACTLSSKVDERLRKLESGLDAAALAEWKKLEQQWLVDVVDMKNHKQLDNPYKLKMDRGPTTKELLIEMEKTRSRRAGQADKVGILEAIYEGAELQSLREDLLDAIEDDDGAEDTRTLLTSARGEFLSRLCEWVTVFNAYIQLPLETAVREVLEQHQEAVEAAATSGITELNSGEQDDVPSTPATTPVNTATPPSSSPAPLLAAFPLRNMSLGANVTGREARANLGLPPLRNPKKKSEMWQEIYAISIPLPSSFDDLVLERPAVASLVSWEKKVREGQADDMLKIKKLDATGKSSTTRMGKKIRRQNDQVVAAADDYRRARLALTALGMNESDVLFRPLRKSDVRGFTMSTITQEIGQSRKGAFWIWEDFSFVERPGDIDHQEFYEEVKRVHWFRTSALRARWNKEVRLLAEEMTRCVCFFGFQQRVWDIKAHARDATGDRGAAAYARKQAHRYVRLLRNCRKHFGTTQLLISADLWNAAFGNQEWNGVLEDEKKGKR</sequence>
<gene>
    <name evidence="2" type="ORF">OH76DRAFT_1458396</name>
</gene>
<organism evidence="2 3">
    <name type="scientific">Lentinus brumalis</name>
    <dbReference type="NCBI Taxonomy" id="2498619"/>
    <lineage>
        <taxon>Eukaryota</taxon>
        <taxon>Fungi</taxon>
        <taxon>Dikarya</taxon>
        <taxon>Basidiomycota</taxon>
        <taxon>Agaricomycotina</taxon>
        <taxon>Agaricomycetes</taxon>
        <taxon>Polyporales</taxon>
        <taxon>Polyporaceae</taxon>
        <taxon>Lentinus</taxon>
    </lineage>
</organism>